<sequence>MMAPVFAFFALTIACTGLGIQIMEILNRPPAHAQPHAGNDSGNSPASSKHEKRTELGKWGHWLKQVHSGEAFGPVGVAISIASGLALIFFAASGFWMYLSMAFRRASNRRRRGRSRPPA</sequence>
<protein>
    <submittedName>
        <fullName evidence="3">Putative iron-regulated membrane protein</fullName>
    </submittedName>
</protein>
<keyword evidence="2" id="KW-0472">Membrane</keyword>
<evidence type="ECO:0000313" key="4">
    <source>
        <dbReference type="Proteomes" id="UP000554342"/>
    </source>
</evidence>
<dbReference type="InterPro" id="IPR005625">
    <property type="entry name" value="PepSY-ass_TM"/>
</dbReference>
<name>A0A840Z2W7_9SPHN</name>
<keyword evidence="2" id="KW-1133">Transmembrane helix</keyword>
<evidence type="ECO:0000256" key="1">
    <source>
        <dbReference type="SAM" id="MobiDB-lite"/>
    </source>
</evidence>
<accession>A0A840Z2W7</accession>
<evidence type="ECO:0000313" key="3">
    <source>
        <dbReference type="EMBL" id="MBB5720265.1"/>
    </source>
</evidence>
<keyword evidence="2" id="KW-0812">Transmembrane</keyword>
<gene>
    <name evidence="3" type="ORF">FHR23_003228</name>
</gene>
<feature type="region of interest" description="Disordered" evidence="1">
    <location>
        <begin position="31"/>
        <end position="54"/>
    </location>
</feature>
<proteinExistence type="predicted"/>
<dbReference type="Proteomes" id="UP000554342">
    <property type="component" value="Unassembled WGS sequence"/>
</dbReference>
<dbReference type="AlphaFoldDB" id="A0A840Z2W7"/>
<comment type="caution">
    <text evidence="3">The sequence shown here is derived from an EMBL/GenBank/DDBJ whole genome shotgun (WGS) entry which is preliminary data.</text>
</comment>
<dbReference type="Pfam" id="PF03929">
    <property type="entry name" value="PepSY_TM"/>
    <property type="match status" value="1"/>
</dbReference>
<reference evidence="3 4" key="1">
    <citation type="submission" date="2020-08" db="EMBL/GenBank/DDBJ databases">
        <title>Genomic Encyclopedia of Type Strains, Phase IV (KMG-IV): sequencing the most valuable type-strain genomes for metagenomic binning, comparative biology and taxonomic classification.</title>
        <authorList>
            <person name="Goeker M."/>
        </authorList>
    </citation>
    <scope>NUCLEOTIDE SEQUENCE [LARGE SCALE GENOMIC DNA]</scope>
    <source>
        <strain evidence="3 4">DSM 27203</strain>
    </source>
</reference>
<feature type="transmembrane region" description="Helical" evidence="2">
    <location>
        <begin position="77"/>
        <end position="103"/>
    </location>
</feature>
<dbReference type="EMBL" id="JACIJI010000011">
    <property type="protein sequence ID" value="MBB5720265.1"/>
    <property type="molecule type" value="Genomic_DNA"/>
</dbReference>
<evidence type="ECO:0000256" key="2">
    <source>
        <dbReference type="SAM" id="Phobius"/>
    </source>
</evidence>
<organism evidence="3 4">
    <name type="scientific">Stakelama sediminis</name>
    <dbReference type="NCBI Taxonomy" id="463200"/>
    <lineage>
        <taxon>Bacteria</taxon>
        <taxon>Pseudomonadati</taxon>
        <taxon>Pseudomonadota</taxon>
        <taxon>Alphaproteobacteria</taxon>
        <taxon>Sphingomonadales</taxon>
        <taxon>Sphingomonadaceae</taxon>
        <taxon>Stakelama</taxon>
    </lineage>
</organism>
<keyword evidence="4" id="KW-1185">Reference proteome</keyword>